<keyword evidence="1" id="KW-1133">Transmembrane helix</keyword>
<sequence>MYTPENYLWGMVGYYIGCLLVLLYLWRFRKLIPGRYFRDLFLLLVATILLVPITAYPDGYYLAPAWFVSLFEGFTEATEKGYLRGAKPILVCYLAAVFLYLCGVIFGIYRRPARIAKSSDSSEPTGK</sequence>
<comment type="caution">
    <text evidence="2">The sequence shown here is derived from an EMBL/GenBank/DDBJ whole genome shotgun (WGS) entry which is preliminary data.</text>
</comment>
<organism evidence="2">
    <name type="scientific">marine sediment metagenome</name>
    <dbReference type="NCBI Taxonomy" id="412755"/>
    <lineage>
        <taxon>unclassified sequences</taxon>
        <taxon>metagenomes</taxon>
        <taxon>ecological metagenomes</taxon>
    </lineage>
</organism>
<dbReference type="EMBL" id="LAZR01017749">
    <property type="protein sequence ID" value="KKL99128.1"/>
    <property type="molecule type" value="Genomic_DNA"/>
</dbReference>
<feature type="transmembrane region" description="Helical" evidence="1">
    <location>
        <begin position="40"/>
        <end position="57"/>
    </location>
</feature>
<protein>
    <submittedName>
        <fullName evidence="2">Uncharacterized protein</fullName>
    </submittedName>
</protein>
<feature type="transmembrane region" description="Helical" evidence="1">
    <location>
        <begin position="88"/>
        <end position="109"/>
    </location>
</feature>
<reference evidence="2" key="1">
    <citation type="journal article" date="2015" name="Nature">
        <title>Complex archaea that bridge the gap between prokaryotes and eukaryotes.</title>
        <authorList>
            <person name="Spang A."/>
            <person name="Saw J.H."/>
            <person name="Jorgensen S.L."/>
            <person name="Zaremba-Niedzwiedzka K."/>
            <person name="Martijn J."/>
            <person name="Lind A.E."/>
            <person name="van Eijk R."/>
            <person name="Schleper C."/>
            <person name="Guy L."/>
            <person name="Ettema T.J."/>
        </authorList>
    </citation>
    <scope>NUCLEOTIDE SEQUENCE</scope>
</reference>
<evidence type="ECO:0000256" key="1">
    <source>
        <dbReference type="SAM" id="Phobius"/>
    </source>
</evidence>
<evidence type="ECO:0000313" key="2">
    <source>
        <dbReference type="EMBL" id="KKL99128.1"/>
    </source>
</evidence>
<gene>
    <name evidence="2" type="ORF">LCGC14_1817520</name>
</gene>
<proteinExistence type="predicted"/>
<feature type="transmembrane region" description="Helical" evidence="1">
    <location>
        <begin position="6"/>
        <end position="28"/>
    </location>
</feature>
<keyword evidence="1" id="KW-0472">Membrane</keyword>
<keyword evidence="1" id="KW-0812">Transmembrane</keyword>
<accession>A0A0F9GJY4</accession>
<dbReference type="AlphaFoldDB" id="A0A0F9GJY4"/>
<name>A0A0F9GJY4_9ZZZZ</name>